<evidence type="ECO:0008006" key="4">
    <source>
        <dbReference type="Google" id="ProtNLM"/>
    </source>
</evidence>
<dbReference type="EMBL" id="JAERRF010000021">
    <property type="protein sequence ID" value="MBL1100655.1"/>
    <property type="molecule type" value="Genomic_DNA"/>
</dbReference>
<evidence type="ECO:0000256" key="1">
    <source>
        <dbReference type="SAM" id="MobiDB-lite"/>
    </source>
</evidence>
<evidence type="ECO:0000313" key="2">
    <source>
        <dbReference type="EMBL" id="MBL1100655.1"/>
    </source>
</evidence>
<comment type="caution">
    <text evidence="2">The sequence shown here is derived from an EMBL/GenBank/DDBJ whole genome shotgun (WGS) entry which is preliminary data.</text>
</comment>
<evidence type="ECO:0000313" key="3">
    <source>
        <dbReference type="Proteomes" id="UP000634229"/>
    </source>
</evidence>
<organism evidence="2 3">
    <name type="scientific">Streptomyces coffeae</name>
    <dbReference type="NCBI Taxonomy" id="621382"/>
    <lineage>
        <taxon>Bacteria</taxon>
        <taxon>Bacillati</taxon>
        <taxon>Actinomycetota</taxon>
        <taxon>Actinomycetes</taxon>
        <taxon>Kitasatosporales</taxon>
        <taxon>Streptomycetaceae</taxon>
        <taxon>Streptomyces</taxon>
    </lineage>
</organism>
<reference evidence="2 3" key="1">
    <citation type="submission" date="2021-01" db="EMBL/GenBank/DDBJ databases">
        <title>WGS of actinomycetes isolated from Thailand.</title>
        <authorList>
            <person name="Thawai C."/>
        </authorList>
    </citation>
    <scope>NUCLEOTIDE SEQUENCE [LARGE SCALE GENOMIC DNA]</scope>
    <source>
        <strain evidence="2 3">CA1R205</strain>
    </source>
</reference>
<dbReference type="Proteomes" id="UP000634229">
    <property type="component" value="Unassembled WGS sequence"/>
</dbReference>
<keyword evidence="3" id="KW-1185">Reference proteome</keyword>
<dbReference type="RefSeq" id="WP_201879541.1">
    <property type="nucleotide sequence ID" value="NZ_JAERRF010000021.1"/>
</dbReference>
<feature type="region of interest" description="Disordered" evidence="1">
    <location>
        <begin position="1"/>
        <end position="21"/>
    </location>
</feature>
<gene>
    <name evidence="2" type="ORF">JK363_29145</name>
</gene>
<sequence>MTATGHGSAEGGNGRAAAGTITTDVPFLAVPAERRSLEDIAEPLSARAAAASSAPGTSATSG</sequence>
<name>A0ABS1NKQ7_9ACTN</name>
<protein>
    <recommendedName>
        <fullName evidence="4">FXSXX-COOH protein</fullName>
    </recommendedName>
</protein>
<accession>A0ABS1NKQ7</accession>
<proteinExistence type="predicted"/>